<dbReference type="EMBL" id="SJPO01000002">
    <property type="protein sequence ID" value="TWT78520.1"/>
    <property type="molecule type" value="Genomic_DNA"/>
</dbReference>
<gene>
    <name evidence="2" type="ORF">Pla123a_13130</name>
</gene>
<reference evidence="2 3" key="1">
    <citation type="submission" date="2019-02" db="EMBL/GenBank/DDBJ databases">
        <title>Deep-cultivation of Planctomycetes and their phenomic and genomic characterization uncovers novel biology.</title>
        <authorList>
            <person name="Wiegand S."/>
            <person name="Jogler M."/>
            <person name="Boedeker C."/>
            <person name="Pinto D."/>
            <person name="Vollmers J."/>
            <person name="Rivas-Marin E."/>
            <person name="Kohn T."/>
            <person name="Peeters S.H."/>
            <person name="Heuer A."/>
            <person name="Rast P."/>
            <person name="Oberbeckmann S."/>
            <person name="Bunk B."/>
            <person name="Jeske O."/>
            <person name="Meyerdierks A."/>
            <person name="Storesund J.E."/>
            <person name="Kallscheuer N."/>
            <person name="Luecker S."/>
            <person name="Lage O.M."/>
            <person name="Pohl T."/>
            <person name="Merkel B.J."/>
            <person name="Hornburger P."/>
            <person name="Mueller R.-W."/>
            <person name="Bruemmer F."/>
            <person name="Labrenz M."/>
            <person name="Spormann A.M."/>
            <person name="Op Den Camp H."/>
            <person name="Overmann J."/>
            <person name="Amann R."/>
            <person name="Jetten M.S.M."/>
            <person name="Mascher T."/>
            <person name="Medema M.H."/>
            <person name="Devos D.P."/>
            <person name="Kaster A.-K."/>
            <person name="Ovreas L."/>
            <person name="Rohde M."/>
            <person name="Galperin M.Y."/>
            <person name="Jogler C."/>
        </authorList>
    </citation>
    <scope>NUCLEOTIDE SEQUENCE [LARGE SCALE GENOMIC DNA]</scope>
    <source>
        <strain evidence="2 3">Pla123a</strain>
    </source>
</reference>
<feature type="transmembrane region" description="Helical" evidence="1">
    <location>
        <begin position="113"/>
        <end position="131"/>
    </location>
</feature>
<name>A0A5C5YUL4_9BACT</name>
<feature type="transmembrane region" description="Helical" evidence="1">
    <location>
        <begin position="143"/>
        <end position="170"/>
    </location>
</feature>
<evidence type="ECO:0000313" key="2">
    <source>
        <dbReference type="EMBL" id="TWT78520.1"/>
    </source>
</evidence>
<accession>A0A5C5YUL4</accession>
<comment type="caution">
    <text evidence="2">The sequence shown here is derived from an EMBL/GenBank/DDBJ whole genome shotgun (WGS) entry which is preliminary data.</text>
</comment>
<dbReference type="InterPro" id="IPR007163">
    <property type="entry name" value="VCA0040-like"/>
</dbReference>
<dbReference type="AlphaFoldDB" id="A0A5C5YUL4"/>
<feature type="transmembrane region" description="Helical" evidence="1">
    <location>
        <begin position="190"/>
        <end position="210"/>
    </location>
</feature>
<dbReference type="Proteomes" id="UP000318478">
    <property type="component" value="Unassembled WGS sequence"/>
</dbReference>
<feature type="transmembrane region" description="Helical" evidence="1">
    <location>
        <begin position="56"/>
        <end position="79"/>
    </location>
</feature>
<dbReference type="PANTHER" id="PTHR37308">
    <property type="entry name" value="INTEGRAL MEMBRANE PROTEIN"/>
    <property type="match status" value="1"/>
</dbReference>
<evidence type="ECO:0000313" key="3">
    <source>
        <dbReference type="Proteomes" id="UP000318478"/>
    </source>
</evidence>
<sequence>MGAADIVPGVSGGTVALVLGIYQRLVTAVSHVDATLLGMVARREWGAAARRLDLRFLVALAVGILTGAAGLAGLMHTLLEDHTEATFAAFFGLILASGLLVGKMCRPSTSGQLWRCVLLGAAGVGVAYLLVSQAGISNRPGLGYTFLCGCIGICAMILPGVSGSYLLLLLDKYHEITGIIKNLVHLDVTASDLATLMVFALGCLVGLLAFSKLLKWVLVRHYTATMAVLCGFMIGSLYKVWPFQAGDAPVDAPFKERAASMHPVWPEAFGGHEWTCLGVAAGCFVGVLVIDAVARRGDRLPVADHVPAS</sequence>
<organism evidence="2 3">
    <name type="scientific">Posidoniimonas polymericola</name>
    <dbReference type="NCBI Taxonomy" id="2528002"/>
    <lineage>
        <taxon>Bacteria</taxon>
        <taxon>Pseudomonadati</taxon>
        <taxon>Planctomycetota</taxon>
        <taxon>Planctomycetia</taxon>
        <taxon>Pirellulales</taxon>
        <taxon>Lacipirellulaceae</taxon>
        <taxon>Posidoniimonas</taxon>
    </lineage>
</organism>
<protein>
    <recommendedName>
        <fullName evidence="4">DUF368 domain-containing protein</fullName>
    </recommendedName>
</protein>
<keyword evidence="1" id="KW-0812">Transmembrane</keyword>
<evidence type="ECO:0000256" key="1">
    <source>
        <dbReference type="SAM" id="Phobius"/>
    </source>
</evidence>
<feature type="transmembrane region" description="Helical" evidence="1">
    <location>
        <begin position="85"/>
        <end position="101"/>
    </location>
</feature>
<evidence type="ECO:0008006" key="4">
    <source>
        <dbReference type="Google" id="ProtNLM"/>
    </source>
</evidence>
<keyword evidence="1" id="KW-1133">Transmembrane helix</keyword>
<dbReference type="Pfam" id="PF04018">
    <property type="entry name" value="VCA0040-like"/>
    <property type="match status" value="1"/>
</dbReference>
<keyword evidence="1" id="KW-0472">Membrane</keyword>
<dbReference type="PANTHER" id="PTHR37308:SF1">
    <property type="entry name" value="POLYPRENYL-PHOSPHATE TRANSPORTER"/>
    <property type="match status" value="1"/>
</dbReference>
<proteinExistence type="predicted"/>
<keyword evidence="3" id="KW-1185">Reference proteome</keyword>